<reference evidence="1 2" key="1">
    <citation type="submission" date="2018-10" db="EMBL/GenBank/DDBJ databases">
        <title>Isolation from soil.</title>
        <authorList>
            <person name="Hu J."/>
        </authorList>
    </citation>
    <scope>NUCLEOTIDE SEQUENCE [LARGE SCALE GENOMIC DNA]</scope>
    <source>
        <strain evidence="1 2">NEAU-Ht49</strain>
    </source>
</reference>
<dbReference type="EMBL" id="RFFG01000008">
    <property type="protein sequence ID" value="RMI46584.1"/>
    <property type="molecule type" value="Genomic_DNA"/>
</dbReference>
<comment type="caution">
    <text evidence="1">The sequence shown here is derived from an EMBL/GenBank/DDBJ whole genome shotgun (WGS) entry which is preliminary data.</text>
</comment>
<dbReference type="AlphaFoldDB" id="A0A3M2M9X2"/>
<sequence length="201" mass="22709">MEVLGGFLRHDLPPLRWQVEADGSLLGESEDCKHERQLRAFLEPWAEFLEAPLVVERSFAHVRAKVEVRWDGIEIECGKWAPRRWLGVGGRPVEEAPPLTGEGAAAIRRRQLQAVRTLGTFLAEDLPALDWWLPYHGSRRVLQGEPDTGTEAAVRETFDRWGRFLGADVVEERDSGSAFFTINVKGGAFDVRVWEHLVLDA</sequence>
<gene>
    <name evidence="1" type="ORF">EBO15_06565</name>
</gene>
<dbReference type="OrthoDB" id="3482656at2"/>
<dbReference type="RefSeq" id="WP_122193391.1">
    <property type="nucleotide sequence ID" value="NZ_JBHSKC010000020.1"/>
</dbReference>
<proteinExistence type="predicted"/>
<evidence type="ECO:0000313" key="2">
    <source>
        <dbReference type="Proteomes" id="UP000282674"/>
    </source>
</evidence>
<keyword evidence="2" id="KW-1185">Reference proteome</keyword>
<dbReference type="Proteomes" id="UP000282674">
    <property type="component" value="Unassembled WGS sequence"/>
</dbReference>
<organism evidence="1 2">
    <name type="scientific">Actinomadura harenae</name>
    <dbReference type="NCBI Taxonomy" id="2483351"/>
    <lineage>
        <taxon>Bacteria</taxon>
        <taxon>Bacillati</taxon>
        <taxon>Actinomycetota</taxon>
        <taxon>Actinomycetes</taxon>
        <taxon>Streptosporangiales</taxon>
        <taxon>Thermomonosporaceae</taxon>
        <taxon>Actinomadura</taxon>
    </lineage>
</organism>
<name>A0A3M2M9X2_9ACTN</name>
<evidence type="ECO:0000313" key="1">
    <source>
        <dbReference type="EMBL" id="RMI46584.1"/>
    </source>
</evidence>
<accession>A0A3M2M9X2</accession>
<protein>
    <submittedName>
        <fullName evidence="1">Uncharacterized protein</fullName>
    </submittedName>
</protein>